<accession>A0AAD6YIU3</accession>
<organism evidence="1 2">
    <name type="scientific">Mycena pura</name>
    <dbReference type="NCBI Taxonomy" id="153505"/>
    <lineage>
        <taxon>Eukaryota</taxon>
        <taxon>Fungi</taxon>
        <taxon>Dikarya</taxon>
        <taxon>Basidiomycota</taxon>
        <taxon>Agaricomycotina</taxon>
        <taxon>Agaricomycetes</taxon>
        <taxon>Agaricomycetidae</taxon>
        <taxon>Agaricales</taxon>
        <taxon>Marasmiineae</taxon>
        <taxon>Mycenaceae</taxon>
        <taxon>Mycena</taxon>
    </lineage>
</organism>
<sequence>MERLDKLKKLDPSLKNIAIKIITADSPDAVQMLTGFLDQTEQAWSTDEKAPLSPILIPLIFHVMDESRIPTQGVDVALDVKLCRTAMSWRALQTMAMVDVLKSEFGSAAELWKRTDKWIHYWYNVPPQPVDRMRLVLFAMIIGKFGFYDGLYPTVYSTTNWRIITMAWPHVYTGNHMFRQRVAHRFQEISVSGDASKPYNERELSGMISGAGGERQLAELMAGDLEIVYGEVMAKQCKQWRWLATATFISRILMSVSRTSKLVEYLIMRGIFQIIRDQVQFIATDHALSDRALTICTLVANHPDMSLHMHIALRQGYLHIPLTLLTINPYAAVVSYSRHLLGPLLFASATRFKVVKALAQISAEVGTLAITAAPALQGTRPRHTMAHFEVLRLHRAGIYDDYRRRRREELRIPLFSAGGSLTPPGVADGKTGRQCVTTRGVAHTLEVSSFCNILEALRRQWVELGLGFKRETIPKRPRLSMHVHGQQIRFRARLNQSCVRPQLWREEVQLTKRGAIVHGRTSVLGQEGKTNATLGSPQTLRRHATARLQFGALPAKRYLPRPATASSSEVLRVKAISKLVGAHDPAGLVDPVYGARLLSRGPDVQVIQEHQYALPDASASTQCRADVDIHMRDVNDDDNDDDVNYDDNAKTVPKTLYPIPNPMPSFVPAVTPAYVATDYAALSPDEKTKTLHSLIKSGNLRGTALRELVKLHDGVSPRASDGKRKSAQEMVAHFLEHRCTEFCLVGIQMAQAAGLNTPSENECSWPI</sequence>
<name>A0AAD6YIU3_9AGAR</name>
<dbReference type="AlphaFoldDB" id="A0AAD6YIU3"/>
<dbReference type="Proteomes" id="UP001219525">
    <property type="component" value="Unassembled WGS sequence"/>
</dbReference>
<proteinExistence type="predicted"/>
<reference evidence="1" key="1">
    <citation type="submission" date="2023-03" db="EMBL/GenBank/DDBJ databases">
        <title>Massive genome expansion in bonnet fungi (Mycena s.s.) driven by repeated elements and novel gene families across ecological guilds.</title>
        <authorList>
            <consortium name="Lawrence Berkeley National Laboratory"/>
            <person name="Harder C.B."/>
            <person name="Miyauchi S."/>
            <person name="Viragh M."/>
            <person name="Kuo A."/>
            <person name="Thoen E."/>
            <person name="Andreopoulos B."/>
            <person name="Lu D."/>
            <person name="Skrede I."/>
            <person name="Drula E."/>
            <person name="Henrissat B."/>
            <person name="Morin E."/>
            <person name="Kohler A."/>
            <person name="Barry K."/>
            <person name="LaButti K."/>
            <person name="Morin E."/>
            <person name="Salamov A."/>
            <person name="Lipzen A."/>
            <person name="Mereny Z."/>
            <person name="Hegedus B."/>
            <person name="Baldrian P."/>
            <person name="Stursova M."/>
            <person name="Weitz H."/>
            <person name="Taylor A."/>
            <person name="Grigoriev I.V."/>
            <person name="Nagy L.G."/>
            <person name="Martin F."/>
            <person name="Kauserud H."/>
        </authorList>
    </citation>
    <scope>NUCLEOTIDE SEQUENCE</scope>
    <source>
        <strain evidence="1">9144</strain>
    </source>
</reference>
<gene>
    <name evidence="1" type="ORF">GGX14DRAFT_393384</name>
</gene>
<evidence type="ECO:0000313" key="2">
    <source>
        <dbReference type="Proteomes" id="UP001219525"/>
    </source>
</evidence>
<keyword evidence="2" id="KW-1185">Reference proteome</keyword>
<dbReference type="EMBL" id="JARJCW010000022">
    <property type="protein sequence ID" value="KAJ7213192.1"/>
    <property type="molecule type" value="Genomic_DNA"/>
</dbReference>
<comment type="caution">
    <text evidence="1">The sequence shown here is derived from an EMBL/GenBank/DDBJ whole genome shotgun (WGS) entry which is preliminary data.</text>
</comment>
<evidence type="ECO:0000313" key="1">
    <source>
        <dbReference type="EMBL" id="KAJ7213192.1"/>
    </source>
</evidence>
<protein>
    <submittedName>
        <fullName evidence="1">Uncharacterized protein</fullName>
    </submittedName>
</protein>